<comment type="subcellular location">
    <subcellularLocation>
        <location evidence="1 8">Cell outer membrane</location>
        <topology evidence="1 8">Multi-pass membrane protein</topology>
    </subcellularLocation>
</comment>
<dbReference type="GO" id="GO:0009279">
    <property type="term" value="C:cell outer membrane"/>
    <property type="evidence" value="ECO:0007669"/>
    <property type="project" value="UniProtKB-SubCell"/>
</dbReference>
<keyword evidence="2 8" id="KW-0813">Transport</keyword>
<dbReference type="PROSITE" id="PS52016">
    <property type="entry name" value="TONB_DEPENDENT_REC_3"/>
    <property type="match status" value="1"/>
</dbReference>
<dbReference type="SUPFAM" id="SSF56935">
    <property type="entry name" value="Porins"/>
    <property type="match status" value="1"/>
</dbReference>
<dbReference type="Proteomes" id="UP000465810">
    <property type="component" value="Unassembled WGS sequence"/>
</dbReference>
<comment type="similarity">
    <text evidence="8 9">Belongs to the TonB-dependent receptor family.</text>
</comment>
<dbReference type="AlphaFoldDB" id="A0A7X4GFJ9"/>
<comment type="caution">
    <text evidence="14">The sequence shown here is derived from an EMBL/GenBank/DDBJ whole genome shotgun (WGS) entry which is preliminary data.</text>
</comment>
<gene>
    <name evidence="14" type="ORF">GR702_05975</name>
</gene>
<keyword evidence="7 8" id="KW-0998">Cell outer membrane</keyword>
<feature type="signal peptide" evidence="11">
    <location>
        <begin position="1"/>
        <end position="28"/>
    </location>
</feature>
<evidence type="ECO:0000256" key="8">
    <source>
        <dbReference type="PROSITE-ProRule" id="PRU01360"/>
    </source>
</evidence>
<keyword evidence="15" id="KW-1185">Reference proteome</keyword>
<dbReference type="RefSeq" id="WP_160985051.1">
    <property type="nucleotide sequence ID" value="NZ_WVTD01000003.1"/>
</dbReference>
<proteinExistence type="inferred from homology"/>
<feature type="chain" id="PRO_5030816621" evidence="11">
    <location>
        <begin position="29"/>
        <end position="1001"/>
    </location>
</feature>
<organism evidence="14 15">
    <name type="scientific">Novosphingobium silvae</name>
    <dbReference type="NCBI Taxonomy" id="2692619"/>
    <lineage>
        <taxon>Bacteria</taxon>
        <taxon>Pseudomonadati</taxon>
        <taxon>Pseudomonadota</taxon>
        <taxon>Alphaproteobacteria</taxon>
        <taxon>Sphingomonadales</taxon>
        <taxon>Sphingomonadaceae</taxon>
        <taxon>Novosphingobium</taxon>
    </lineage>
</organism>
<evidence type="ECO:0000313" key="14">
    <source>
        <dbReference type="EMBL" id="MYL97321.1"/>
    </source>
</evidence>
<evidence type="ECO:0000259" key="13">
    <source>
        <dbReference type="Pfam" id="PF07715"/>
    </source>
</evidence>
<dbReference type="Pfam" id="PF07715">
    <property type="entry name" value="Plug"/>
    <property type="match status" value="1"/>
</dbReference>
<dbReference type="PROSITE" id="PS51318">
    <property type="entry name" value="TAT"/>
    <property type="match status" value="1"/>
</dbReference>
<evidence type="ECO:0000256" key="6">
    <source>
        <dbReference type="ARBA" id="ARBA00023136"/>
    </source>
</evidence>
<keyword evidence="11" id="KW-0732">Signal</keyword>
<keyword evidence="6 8" id="KW-0472">Membrane</keyword>
<evidence type="ECO:0000259" key="12">
    <source>
        <dbReference type="Pfam" id="PF00593"/>
    </source>
</evidence>
<feature type="region of interest" description="Disordered" evidence="10">
    <location>
        <begin position="724"/>
        <end position="745"/>
    </location>
</feature>
<name>A0A7X4GFJ9_9SPHN</name>
<keyword evidence="5 9" id="KW-0798">TonB box</keyword>
<dbReference type="Pfam" id="PF00593">
    <property type="entry name" value="TonB_dep_Rec_b-barrel"/>
    <property type="match status" value="1"/>
</dbReference>
<feature type="domain" description="TonB-dependent receptor-like beta-barrel" evidence="12">
    <location>
        <begin position="383"/>
        <end position="968"/>
    </location>
</feature>
<evidence type="ECO:0000256" key="10">
    <source>
        <dbReference type="SAM" id="MobiDB-lite"/>
    </source>
</evidence>
<dbReference type="PANTHER" id="PTHR47234">
    <property type="match status" value="1"/>
</dbReference>
<keyword evidence="4 8" id="KW-0812">Transmembrane</keyword>
<evidence type="ECO:0000256" key="9">
    <source>
        <dbReference type="RuleBase" id="RU003357"/>
    </source>
</evidence>
<dbReference type="InterPro" id="IPR039426">
    <property type="entry name" value="TonB-dep_rcpt-like"/>
</dbReference>
<evidence type="ECO:0000256" key="3">
    <source>
        <dbReference type="ARBA" id="ARBA00022452"/>
    </source>
</evidence>
<accession>A0A7X4GFJ9</accession>
<evidence type="ECO:0000256" key="4">
    <source>
        <dbReference type="ARBA" id="ARBA00022692"/>
    </source>
</evidence>
<dbReference type="EMBL" id="WVTD01000003">
    <property type="protein sequence ID" value="MYL97321.1"/>
    <property type="molecule type" value="Genomic_DNA"/>
</dbReference>
<evidence type="ECO:0000256" key="5">
    <source>
        <dbReference type="ARBA" id="ARBA00023077"/>
    </source>
</evidence>
<evidence type="ECO:0000256" key="11">
    <source>
        <dbReference type="SAM" id="SignalP"/>
    </source>
</evidence>
<evidence type="ECO:0000313" key="15">
    <source>
        <dbReference type="Proteomes" id="UP000465810"/>
    </source>
</evidence>
<protein>
    <submittedName>
        <fullName evidence="14">TonB-dependent receptor</fullName>
    </submittedName>
</protein>
<feature type="domain" description="TonB-dependent receptor plug" evidence="13">
    <location>
        <begin position="58"/>
        <end position="175"/>
    </location>
</feature>
<dbReference type="InterPro" id="IPR037066">
    <property type="entry name" value="Plug_dom_sf"/>
</dbReference>
<evidence type="ECO:0000256" key="2">
    <source>
        <dbReference type="ARBA" id="ARBA00022448"/>
    </source>
</evidence>
<sequence>MISSRSALLLGGAVLPALAVLAMPAAHAQDAAATNDAGVEDAGDAIVVTGSRIARPELEVANPVVAITAGQIEQTGRTNITDILLRNPALSASTGNSLAGGADAGFGGTGLNLLNLRNLGEDRTLVLVNGKRHVSGLANSAAVDINTIPQDLIEQVDVLTGGASAIYGADGVSGVVNFVLKRDFEGLSVRGQSGISSKGDAANRYFSALAGKNFSDGRGNIALAYEYNKQDRLGSAKRKFSGDPAHYREILQNQDDLPLADGSDDPSVPDRIVYGNLTWPDSAIDGAVDLDLDGIPDYTGSGLVYDRGQQIIGTSRAVGGSNTPLAGYFGDLLPETSRHVANLLASYEFSPALRFYAEGKYAETQAYSVGQPAYDFFTFLAPDNAFLNDRFGAGAAPEGALISRDHLDFGLRGEDATRKTKRIVLGFDGDLGSNLKYDISYVYGQTKVRTKQTANLIADRYYAALDAVRDPATGQIVCRSSLSYDGVIDPNNFGGPASTFTPGANSGCRPLNVLGVNQFDQATLDWVLADDVSHARISQEVVSGSISGNLDSLFTFPGGGSFGFAVGGEYRQEKSRNTPSDLLLNGELRDWAQMAVSSGKFDVKEAFVEFNAPLLSDMPYAELLSVSGALRLSDYSTVGSTTTWKIDGIYAPIPDVRFRGSYSQAVRAPNIGELFRPQSGTFQFVTDPCDVSRLNNGTQYRAANCAALLSGLGLSADQIANFSPSTDAQNTTSRRGLTGGNPNLSEETAKSWTAGVVLQPSFIPGLTLTFDWYNIKIKDAVNTTTPTELAELCVDQPTIDNVFCSNIFREQGTGLVLGDGNDPARRNGFIISPQNVAALSTSGADFGIRYVLRTDNVGSFVFNLNGGYLDTMTEVPSIGADLDDDKLEQYNPRWRGSADVTWNLDNLSLNYAFIYQSKTRRYTTEQLAGDPDMAEKKYIWYKELAQHDVRVAYSVDDNFEFYAGVNNLTDQKPDIGMLSYPISGLGRFFYAGFKVNTDKLF</sequence>
<dbReference type="InterPro" id="IPR012910">
    <property type="entry name" value="Plug_dom"/>
</dbReference>
<dbReference type="InterPro" id="IPR006311">
    <property type="entry name" value="TAT_signal"/>
</dbReference>
<keyword evidence="14" id="KW-0675">Receptor</keyword>
<keyword evidence="3 8" id="KW-1134">Transmembrane beta strand</keyword>
<dbReference type="InterPro" id="IPR036942">
    <property type="entry name" value="Beta-barrel_TonB_sf"/>
</dbReference>
<dbReference type="Gene3D" id="2.170.130.10">
    <property type="entry name" value="TonB-dependent receptor, plug domain"/>
    <property type="match status" value="1"/>
</dbReference>
<reference evidence="14 15" key="1">
    <citation type="submission" date="2019-12" db="EMBL/GenBank/DDBJ databases">
        <authorList>
            <person name="Feng G."/>
            <person name="Zhu H."/>
        </authorList>
    </citation>
    <scope>NUCLEOTIDE SEQUENCE [LARGE SCALE GENOMIC DNA]</scope>
    <source>
        <strain evidence="14 15">FGD1</strain>
    </source>
</reference>
<dbReference type="Gene3D" id="2.40.170.20">
    <property type="entry name" value="TonB-dependent receptor, beta-barrel domain"/>
    <property type="match status" value="1"/>
</dbReference>
<evidence type="ECO:0000256" key="1">
    <source>
        <dbReference type="ARBA" id="ARBA00004571"/>
    </source>
</evidence>
<dbReference type="PANTHER" id="PTHR47234:SF2">
    <property type="entry name" value="TONB-DEPENDENT RECEPTOR"/>
    <property type="match status" value="1"/>
</dbReference>
<dbReference type="InterPro" id="IPR000531">
    <property type="entry name" value="Beta-barrel_TonB"/>
</dbReference>
<evidence type="ECO:0000256" key="7">
    <source>
        <dbReference type="ARBA" id="ARBA00023237"/>
    </source>
</evidence>